<reference evidence="2 3" key="1">
    <citation type="submission" date="2019-07" db="EMBL/GenBank/DDBJ databases">
        <title>Allobacillus sp. nov. SKP isolated from shrimp paste of Euphausiacea.</title>
        <authorList>
            <person name="Kanchanasin P."/>
            <person name="Tanasupawat S."/>
            <person name="Shi W."/>
            <person name="Wu L."/>
            <person name="Ma J."/>
        </authorList>
    </citation>
    <scope>NUCLEOTIDE SEQUENCE [LARGE SCALE GENOMIC DNA]</scope>
    <source>
        <strain evidence="2 3">SKP4-8</strain>
    </source>
</reference>
<name>A0A556PT03_9BACI</name>
<dbReference type="InterPro" id="IPR023089">
    <property type="entry name" value="YozE_SAM-like"/>
</dbReference>
<feature type="domain" description="YozE SAM-like" evidence="1">
    <location>
        <begin position="3"/>
        <end position="70"/>
    </location>
</feature>
<proteinExistence type="predicted"/>
<protein>
    <submittedName>
        <fullName evidence="2">YozE family protein</fullName>
    </submittedName>
</protein>
<dbReference type="InterPro" id="IPR036806">
    <property type="entry name" value="YozE_SAM-like_sf"/>
</dbReference>
<evidence type="ECO:0000313" key="2">
    <source>
        <dbReference type="EMBL" id="TSJ67516.1"/>
    </source>
</evidence>
<dbReference type="Gene3D" id="1.10.150.260">
    <property type="entry name" value="YozE SAM-like"/>
    <property type="match status" value="1"/>
</dbReference>
<dbReference type="Pfam" id="PF06855">
    <property type="entry name" value="YozE_SAM_like"/>
    <property type="match status" value="1"/>
</dbReference>
<dbReference type="OrthoDB" id="2242851at2"/>
<dbReference type="Proteomes" id="UP000316425">
    <property type="component" value="Unassembled WGS sequence"/>
</dbReference>
<dbReference type="SUPFAM" id="SSF140652">
    <property type="entry name" value="YozE-like"/>
    <property type="match status" value="1"/>
</dbReference>
<gene>
    <name evidence="2" type="ORF">FPQ13_00145</name>
</gene>
<evidence type="ECO:0000259" key="1">
    <source>
        <dbReference type="Pfam" id="PF06855"/>
    </source>
</evidence>
<dbReference type="NCBIfam" id="NF010193">
    <property type="entry name" value="PRK13672.1"/>
    <property type="match status" value="1"/>
</dbReference>
<sequence>MRSFYHFAMSYRGIRNRHDQHKQLADWMFHEHDFPKQTTSYAELTDYLEFNSPFPEALSVFDEMWSEYLNYENY</sequence>
<organism evidence="2 3">
    <name type="scientific">Allobacillus salarius</name>
    <dbReference type="NCBI Taxonomy" id="1955272"/>
    <lineage>
        <taxon>Bacteria</taxon>
        <taxon>Bacillati</taxon>
        <taxon>Bacillota</taxon>
        <taxon>Bacilli</taxon>
        <taxon>Bacillales</taxon>
        <taxon>Bacillaceae</taxon>
        <taxon>Allobacillus</taxon>
    </lineage>
</organism>
<dbReference type="RefSeq" id="WP_144087275.1">
    <property type="nucleotide sequence ID" value="NZ_VMHE01000001.1"/>
</dbReference>
<comment type="caution">
    <text evidence="2">The sequence shown here is derived from an EMBL/GenBank/DDBJ whole genome shotgun (WGS) entry which is preliminary data.</text>
</comment>
<accession>A0A556PT03</accession>
<evidence type="ECO:0000313" key="3">
    <source>
        <dbReference type="Proteomes" id="UP000316425"/>
    </source>
</evidence>
<dbReference type="AlphaFoldDB" id="A0A556PT03"/>
<keyword evidence="3" id="KW-1185">Reference proteome</keyword>
<dbReference type="EMBL" id="VMHE01000001">
    <property type="protein sequence ID" value="TSJ67516.1"/>
    <property type="molecule type" value="Genomic_DNA"/>
</dbReference>